<sequence>MVLRGLHKTNESYEAFTFSNTLAMLRLRKNLFINIAGSTNEKRKCVGRILKNVKVDCLGSCGKQRF</sequence>
<gene>
    <name evidence="1" type="ORF">BN9_075920</name>
</gene>
<organism evidence="1 2">
    <name type="scientific">Albugo candida</name>
    <dbReference type="NCBI Taxonomy" id="65357"/>
    <lineage>
        <taxon>Eukaryota</taxon>
        <taxon>Sar</taxon>
        <taxon>Stramenopiles</taxon>
        <taxon>Oomycota</taxon>
        <taxon>Peronosporomycetes</taxon>
        <taxon>Albuginales</taxon>
        <taxon>Albuginaceae</taxon>
        <taxon>Albugo</taxon>
    </lineage>
</organism>
<reference evidence="1 2" key="1">
    <citation type="submission" date="2012-05" db="EMBL/GenBank/DDBJ databases">
        <title>Recombination and specialization in a pathogen metapopulation.</title>
        <authorList>
            <person name="Gardiner A."/>
            <person name="Kemen E."/>
            <person name="Schultz-Larsen T."/>
            <person name="MacLean D."/>
            <person name="Van Oosterhout C."/>
            <person name="Jones J.D.G."/>
        </authorList>
    </citation>
    <scope>NUCLEOTIDE SEQUENCE [LARGE SCALE GENOMIC DNA]</scope>
    <source>
        <strain evidence="1 2">Ac Nc2</strain>
    </source>
</reference>
<comment type="caution">
    <text evidence="1">The sequence shown here is derived from an EMBL/GenBank/DDBJ whole genome shotgun (WGS) entry which is preliminary data.</text>
</comment>
<accession>A0A024FT73</accession>
<protein>
    <submittedName>
        <fullName evidence="1">Uncharacterized protein</fullName>
    </submittedName>
</protein>
<dbReference type="InParanoid" id="A0A024FT73"/>
<dbReference type="AlphaFoldDB" id="A0A024FT73"/>
<keyword evidence="2" id="KW-1185">Reference proteome</keyword>
<proteinExistence type="predicted"/>
<evidence type="ECO:0000313" key="2">
    <source>
        <dbReference type="Proteomes" id="UP000053237"/>
    </source>
</evidence>
<dbReference type="Proteomes" id="UP000053237">
    <property type="component" value="Unassembled WGS sequence"/>
</dbReference>
<evidence type="ECO:0000313" key="1">
    <source>
        <dbReference type="EMBL" id="CCI10196.1"/>
    </source>
</evidence>
<name>A0A024FT73_9STRA</name>
<dbReference type="EMBL" id="CAIX01000135">
    <property type="protein sequence ID" value="CCI10196.1"/>
    <property type="molecule type" value="Genomic_DNA"/>
</dbReference>